<dbReference type="EnsemblMetazoa" id="AMEM019308-RA">
    <property type="protein sequence ID" value="AMEM019308-PA"/>
    <property type="gene ID" value="AMEM019308"/>
</dbReference>
<feature type="signal peptide" evidence="1">
    <location>
        <begin position="1"/>
        <end position="21"/>
    </location>
</feature>
<dbReference type="Proteomes" id="UP000075903">
    <property type="component" value="Unassembled WGS sequence"/>
</dbReference>
<organism evidence="2 3">
    <name type="scientific">Anopheles merus</name>
    <name type="common">Mosquito</name>
    <dbReference type="NCBI Taxonomy" id="30066"/>
    <lineage>
        <taxon>Eukaryota</taxon>
        <taxon>Metazoa</taxon>
        <taxon>Ecdysozoa</taxon>
        <taxon>Arthropoda</taxon>
        <taxon>Hexapoda</taxon>
        <taxon>Insecta</taxon>
        <taxon>Pterygota</taxon>
        <taxon>Neoptera</taxon>
        <taxon>Endopterygota</taxon>
        <taxon>Diptera</taxon>
        <taxon>Nematocera</taxon>
        <taxon>Culicoidea</taxon>
        <taxon>Culicidae</taxon>
        <taxon>Anophelinae</taxon>
        <taxon>Anopheles</taxon>
    </lineage>
</organism>
<dbReference type="VEuPathDB" id="VectorBase:AMEM019308"/>
<sequence>MKFFVQVFLFALLAVLGLVSAGKMAINPATTTTARPIFFPCFDEDGIFIGCTPHPLQN</sequence>
<dbReference type="AlphaFoldDB" id="A0A2C9H5Q9"/>
<protein>
    <submittedName>
        <fullName evidence="2">Uncharacterized protein</fullName>
    </submittedName>
</protein>
<evidence type="ECO:0000313" key="2">
    <source>
        <dbReference type="EnsemblMetazoa" id="AMEM019308-PA"/>
    </source>
</evidence>
<accession>A0A2C9H5Q9</accession>
<evidence type="ECO:0000313" key="3">
    <source>
        <dbReference type="Proteomes" id="UP000075903"/>
    </source>
</evidence>
<keyword evidence="1" id="KW-0732">Signal</keyword>
<evidence type="ECO:0000256" key="1">
    <source>
        <dbReference type="SAM" id="SignalP"/>
    </source>
</evidence>
<feature type="chain" id="PRO_5012790512" evidence="1">
    <location>
        <begin position="22"/>
        <end position="58"/>
    </location>
</feature>
<keyword evidence="3" id="KW-1185">Reference proteome</keyword>
<proteinExistence type="predicted"/>
<name>A0A2C9H5Q9_ANOME</name>
<reference evidence="2" key="1">
    <citation type="submission" date="2020-05" db="UniProtKB">
        <authorList>
            <consortium name="EnsemblMetazoa"/>
        </authorList>
    </citation>
    <scope>IDENTIFICATION</scope>
    <source>
        <strain evidence="2">MAF</strain>
    </source>
</reference>